<keyword evidence="1" id="KW-0732">Signal</keyword>
<accession>A0A653DD73</accession>
<dbReference type="Gene3D" id="2.10.25.10">
    <property type="entry name" value="Laminin"/>
    <property type="match status" value="1"/>
</dbReference>
<dbReference type="SUPFAM" id="SSF57567">
    <property type="entry name" value="Serine protease inhibitors"/>
    <property type="match status" value="1"/>
</dbReference>
<feature type="chain" id="PRO_5024796772" description="TIL domain-containing protein" evidence="1">
    <location>
        <begin position="24"/>
        <end position="78"/>
    </location>
</feature>
<organism evidence="2 3">
    <name type="scientific">Callosobruchus maculatus</name>
    <name type="common">Southern cowpea weevil</name>
    <name type="synonym">Pulse bruchid</name>
    <dbReference type="NCBI Taxonomy" id="64391"/>
    <lineage>
        <taxon>Eukaryota</taxon>
        <taxon>Metazoa</taxon>
        <taxon>Ecdysozoa</taxon>
        <taxon>Arthropoda</taxon>
        <taxon>Hexapoda</taxon>
        <taxon>Insecta</taxon>
        <taxon>Pterygota</taxon>
        <taxon>Neoptera</taxon>
        <taxon>Endopterygota</taxon>
        <taxon>Coleoptera</taxon>
        <taxon>Polyphaga</taxon>
        <taxon>Cucujiformia</taxon>
        <taxon>Chrysomeloidea</taxon>
        <taxon>Chrysomelidae</taxon>
        <taxon>Bruchinae</taxon>
        <taxon>Bruchini</taxon>
        <taxon>Callosobruchus</taxon>
    </lineage>
</organism>
<dbReference type="Proteomes" id="UP000410492">
    <property type="component" value="Unassembled WGS sequence"/>
</dbReference>
<sequence>MKSFITLALAIFAFAAIFEGAYSAECGSNEHVPVCVPCSVTCAEQDRICPQICRPNSDCYCINGYLKKDGVCVPVSQC</sequence>
<dbReference type="OrthoDB" id="6747176at2759"/>
<gene>
    <name evidence="2" type="ORF">CALMAC_LOCUS16445</name>
</gene>
<evidence type="ECO:0000313" key="3">
    <source>
        <dbReference type="Proteomes" id="UP000410492"/>
    </source>
</evidence>
<dbReference type="EMBL" id="CAACVG010011379">
    <property type="protein sequence ID" value="VEN57953.1"/>
    <property type="molecule type" value="Genomic_DNA"/>
</dbReference>
<keyword evidence="3" id="KW-1185">Reference proteome</keyword>
<dbReference type="AlphaFoldDB" id="A0A653DD73"/>
<evidence type="ECO:0000256" key="1">
    <source>
        <dbReference type="SAM" id="SignalP"/>
    </source>
</evidence>
<name>A0A653DD73_CALMS</name>
<dbReference type="InterPro" id="IPR036084">
    <property type="entry name" value="Ser_inhib-like_sf"/>
</dbReference>
<feature type="signal peptide" evidence="1">
    <location>
        <begin position="1"/>
        <end position="23"/>
    </location>
</feature>
<evidence type="ECO:0000313" key="2">
    <source>
        <dbReference type="EMBL" id="VEN57953.1"/>
    </source>
</evidence>
<protein>
    <recommendedName>
        <fullName evidence="4">TIL domain-containing protein</fullName>
    </recommendedName>
</protein>
<evidence type="ECO:0008006" key="4">
    <source>
        <dbReference type="Google" id="ProtNLM"/>
    </source>
</evidence>
<proteinExistence type="predicted"/>
<reference evidence="2 3" key="1">
    <citation type="submission" date="2019-01" db="EMBL/GenBank/DDBJ databases">
        <authorList>
            <person name="Sayadi A."/>
        </authorList>
    </citation>
    <scope>NUCLEOTIDE SEQUENCE [LARGE SCALE GENOMIC DNA]</scope>
</reference>